<evidence type="ECO:0000259" key="8">
    <source>
        <dbReference type="PROSITE" id="PS51884"/>
    </source>
</evidence>
<comment type="subcellular location">
    <subcellularLocation>
        <location evidence="1">Secreted</location>
        <location evidence="1">Cell wall</location>
    </subcellularLocation>
</comment>
<evidence type="ECO:0000256" key="4">
    <source>
        <dbReference type="ARBA" id="ARBA00022729"/>
    </source>
</evidence>
<feature type="compositionally biased region" description="Pro residues" evidence="7">
    <location>
        <begin position="158"/>
        <end position="167"/>
    </location>
</feature>
<feature type="compositionally biased region" description="Pro residues" evidence="7">
    <location>
        <begin position="181"/>
        <end position="200"/>
    </location>
</feature>
<dbReference type="Pfam" id="PF03777">
    <property type="entry name" value="ChpA-C"/>
    <property type="match status" value="2"/>
</dbReference>
<keyword evidence="10" id="KW-1185">Reference proteome</keyword>
<feature type="domain" description="Chaplin" evidence="8">
    <location>
        <begin position="39"/>
        <end position="79"/>
    </location>
</feature>
<dbReference type="InterPro" id="IPR005528">
    <property type="entry name" value="ChpA-H"/>
</dbReference>
<organism evidence="9 10">
    <name type="scientific">Streptantibioticus parmotrematis</name>
    <dbReference type="NCBI Taxonomy" id="2873249"/>
    <lineage>
        <taxon>Bacteria</taxon>
        <taxon>Bacillati</taxon>
        <taxon>Actinomycetota</taxon>
        <taxon>Actinomycetes</taxon>
        <taxon>Kitasatosporales</taxon>
        <taxon>Streptomycetaceae</taxon>
        <taxon>Streptantibioticus</taxon>
    </lineage>
</organism>
<keyword evidence="2" id="KW-0134">Cell wall</keyword>
<name>A0ABS7QMN1_9ACTN</name>
<keyword evidence="6" id="KW-0034">Amyloid</keyword>
<evidence type="ECO:0000256" key="2">
    <source>
        <dbReference type="ARBA" id="ARBA00022512"/>
    </source>
</evidence>
<sequence>MRQVAKKGLITAVATGGVLAVTGGCAYADAGATGAAVGSPGVLSGNTVQVPVHVPVNVCGNTVNVVGALNPAFGNKCANVSVHHGHGHGAGHATAGSGAVGHSVGSPGVGSGNTAQVPVHVPVNACGNSVDVVGALNPTFGNSCGNVSVTHEHKPTPPHHCPPPRHVTPPQHHHGHQPPAHHCPPPHHVTPPQHHTPPAPQHHTPPAHHAPVPSQPVHYTPPQHVTTPPVLAHTGADQAGTAGVAGAAFLLAGAALYRKGRSVAGR</sequence>
<gene>
    <name evidence="9" type="ORF">K7472_06240</name>
</gene>
<evidence type="ECO:0000313" key="10">
    <source>
        <dbReference type="Proteomes" id="UP001198565"/>
    </source>
</evidence>
<feature type="region of interest" description="Disordered" evidence="7">
    <location>
        <begin position="148"/>
        <end position="234"/>
    </location>
</feature>
<keyword evidence="3" id="KW-0964">Secreted</keyword>
<dbReference type="Proteomes" id="UP001198565">
    <property type="component" value="Unassembled WGS sequence"/>
</dbReference>
<keyword evidence="5" id="KW-0130">Cell adhesion</keyword>
<reference evidence="9 10" key="1">
    <citation type="submission" date="2021-08" db="EMBL/GenBank/DDBJ databases">
        <title>Streptomyces sp. PTM05 isolated from lichen.</title>
        <authorList>
            <person name="Somphong A."/>
            <person name="Phongsopitanun W."/>
            <person name="Tanasupawat S."/>
        </authorList>
    </citation>
    <scope>NUCLEOTIDE SEQUENCE [LARGE SCALE GENOMIC DNA]</scope>
    <source>
        <strain evidence="9 10">Ptm05</strain>
    </source>
</reference>
<feature type="region of interest" description="Disordered" evidence="7">
    <location>
        <begin position="85"/>
        <end position="113"/>
    </location>
</feature>
<dbReference type="RefSeq" id="WP_222974844.1">
    <property type="nucleotide sequence ID" value="NZ_JAINVZ010000003.1"/>
</dbReference>
<keyword evidence="4" id="KW-0732">Signal</keyword>
<dbReference type="PROSITE" id="PS51884">
    <property type="entry name" value="CHAPLIN"/>
    <property type="match status" value="2"/>
</dbReference>
<evidence type="ECO:0000256" key="1">
    <source>
        <dbReference type="ARBA" id="ARBA00004191"/>
    </source>
</evidence>
<feature type="compositionally biased region" description="Low complexity" evidence="7">
    <location>
        <begin position="91"/>
        <end position="106"/>
    </location>
</feature>
<dbReference type="PROSITE" id="PS51257">
    <property type="entry name" value="PROKAR_LIPOPROTEIN"/>
    <property type="match status" value="1"/>
</dbReference>
<evidence type="ECO:0000256" key="7">
    <source>
        <dbReference type="SAM" id="MobiDB-lite"/>
    </source>
</evidence>
<evidence type="ECO:0000256" key="6">
    <source>
        <dbReference type="ARBA" id="ARBA00023087"/>
    </source>
</evidence>
<feature type="domain" description="Chaplin" evidence="8">
    <location>
        <begin position="106"/>
        <end position="146"/>
    </location>
</feature>
<comment type="caution">
    <text evidence="9">The sequence shown here is derived from an EMBL/GenBank/DDBJ whole genome shotgun (WGS) entry which is preliminary data.</text>
</comment>
<dbReference type="EMBL" id="JAINVZ010000003">
    <property type="protein sequence ID" value="MBY8884443.1"/>
    <property type="molecule type" value="Genomic_DNA"/>
</dbReference>
<feature type="compositionally biased region" description="Low complexity" evidence="7">
    <location>
        <begin position="201"/>
        <end position="212"/>
    </location>
</feature>
<protein>
    <submittedName>
        <fullName evidence="9">Chaplin</fullName>
    </submittedName>
</protein>
<evidence type="ECO:0000256" key="3">
    <source>
        <dbReference type="ARBA" id="ARBA00022525"/>
    </source>
</evidence>
<accession>A0ABS7QMN1</accession>
<proteinExistence type="predicted"/>
<evidence type="ECO:0000313" key="9">
    <source>
        <dbReference type="EMBL" id="MBY8884443.1"/>
    </source>
</evidence>
<evidence type="ECO:0000256" key="5">
    <source>
        <dbReference type="ARBA" id="ARBA00022889"/>
    </source>
</evidence>